<proteinExistence type="predicted"/>
<evidence type="ECO:0000256" key="5">
    <source>
        <dbReference type="ARBA" id="ARBA00022833"/>
    </source>
</evidence>
<feature type="domain" description="C2H2-type" evidence="12">
    <location>
        <begin position="382"/>
        <end position="411"/>
    </location>
</feature>
<organism evidence="13 14">
    <name type="scientific">Adineta steineri</name>
    <dbReference type="NCBI Taxonomy" id="433720"/>
    <lineage>
        <taxon>Eukaryota</taxon>
        <taxon>Metazoa</taxon>
        <taxon>Spiralia</taxon>
        <taxon>Gnathifera</taxon>
        <taxon>Rotifera</taxon>
        <taxon>Eurotatoria</taxon>
        <taxon>Bdelloidea</taxon>
        <taxon>Adinetida</taxon>
        <taxon>Adinetidae</taxon>
        <taxon>Adineta</taxon>
    </lineage>
</organism>
<dbReference type="OrthoDB" id="4748970at2759"/>
<dbReference type="PANTHER" id="PTHR23235:SF166">
    <property type="entry name" value="DENDRITIC ARBOR REDUCTION PROTEIN 1"/>
    <property type="match status" value="1"/>
</dbReference>
<dbReference type="GO" id="GO:0000978">
    <property type="term" value="F:RNA polymerase II cis-regulatory region sequence-specific DNA binding"/>
    <property type="evidence" value="ECO:0007669"/>
    <property type="project" value="TreeGrafter"/>
</dbReference>
<keyword evidence="9" id="KW-0539">Nucleus</keyword>
<feature type="compositionally biased region" description="Polar residues" evidence="11">
    <location>
        <begin position="333"/>
        <end position="345"/>
    </location>
</feature>
<dbReference type="PROSITE" id="PS50157">
    <property type="entry name" value="ZINC_FINGER_C2H2_2"/>
    <property type="match status" value="3"/>
</dbReference>
<feature type="domain" description="C2H2-type" evidence="12">
    <location>
        <begin position="412"/>
        <end position="435"/>
    </location>
</feature>
<keyword evidence="2" id="KW-0479">Metal-binding</keyword>
<keyword evidence="3" id="KW-0677">Repeat</keyword>
<dbReference type="FunFam" id="3.30.160.60:FF:002639">
    <property type="entry name" value="Kruppel-Like Factor (Zinc finger protein)"/>
    <property type="match status" value="1"/>
</dbReference>
<dbReference type="SMART" id="SM00355">
    <property type="entry name" value="ZnF_C2H2"/>
    <property type="match status" value="3"/>
</dbReference>
<comment type="subcellular location">
    <subcellularLocation>
        <location evidence="1">Nucleus</location>
    </subcellularLocation>
</comment>
<feature type="compositionally biased region" description="Polar residues" evidence="11">
    <location>
        <begin position="12"/>
        <end position="22"/>
    </location>
</feature>
<dbReference type="SUPFAM" id="SSF57667">
    <property type="entry name" value="beta-beta-alpha zinc fingers"/>
    <property type="match status" value="2"/>
</dbReference>
<evidence type="ECO:0000256" key="10">
    <source>
        <dbReference type="PROSITE-ProRule" id="PRU00042"/>
    </source>
</evidence>
<keyword evidence="6" id="KW-0805">Transcription regulation</keyword>
<dbReference type="FunFam" id="3.30.160.60:FF:000018">
    <property type="entry name" value="Krueppel-like factor 15"/>
    <property type="match status" value="1"/>
</dbReference>
<evidence type="ECO:0000256" key="9">
    <source>
        <dbReference type="ARBA" id="ARBA00023242"/>
    </source>
</evidence>
<feature type="region of interest" description="Disordered" evidence="11">
    <location>
        <begin position="310"/>
        <end position="345"/>
    </location>
</feature>
<protein>
    <recommendedName>
        <fullName evidence="12">C2H2-type domain-containing protein</fullName>
    </recommendedName>
</protein>
<evidence type="ECO:0000256" key="1">
    <source>
        <dbReference type="ARBA" id="ARBA00004123"/>
    </source>
</evidence>
<gene>
    <name evidence="13" type="ORF">VCS650_LOCUS21801</name>
</gene>
<dbReference type="EMBL" id="CAJNON010000239">
    <property type="protein sequence ID" value="CAF1132310.1"/>
    <property type="molecule type" value="Genomic_DNA"/>
</dbReference>
<name>A0A814REA2_9BILA</name>
<keyword evidence="5" id="KW-0862">Zinc</keyword>
<evidence type="ECO:0000256" key="11">
    <source>
        <dbReference type="SAM" id="MobiDB-lite"/>
    </source>
</evidence>
<dbReference type="GO" id="GO:0005634">
    <property type="term" value="C:nucleus"/>
    <property type="evidence" value="ECO:0007669"/>
    <property type="project" value="UniProtKB-SubCell"/>
</dbReference>
<evidence type="ECO:0000256" key="6">
    <source>
        <dbReference type="ARBA" id="ARBA00023015"/>
    </source>
</evidence>
<feature type="domain" description="C2H2-type" evidence="12">
    <location>
        <begin position="352"/>
        <end position="381"/>
    </location>
</feature>
<dbReference type="AlphaFoldDB" id="A0A814REA2"/>
<evidence type="ECO:0000256" key="3">
    <source>
        <dbReference type="ARBA" id="ARBA00022737"/>
    </source>
</evidence>
<dbReference type="GO" id="GO:0008270">
    <property type="term" value="F:zinc ion binding"/>
    <property type="evidence" value="ECO:0007669"/>
    <property type="project" value="UniProtKB-KW"/>
</dbReference>
<dbReference type="Gene3D" id="3.30.160.60">
    <property type="entry name" value="Classic Zinc Finger"/>
    <property type="match status" value="3"/>
</dbReference>
<dbReference type="GO" id="GO:0000981">
    <property type="term" value="F:DNA-binding transcription factor activity, RNA polymerase II-specific"/>
    <property type="evidence" value="ECO:0007669"/>
    <property type="project" value="TreeGrafter"/>
</dbReference>
<evidence type="ECO:0000256" key="4">
    <source>
        <dbReference type="ARBA" id="ARBA00022771"/>
    </source>
</evidence>
<evidence type="ECO:0000256" key="7">
    <source>
        <dbReference type="ARBA" id="ARBA00023125"/>
    </source>
</evidence>
<evidence type="ECO:0000256" key="2">
    <source>
        <dbReference type="ARBA" id="ARBA00022723"/>
    </source>
</evidence>
<evidence type="ECO:0000259" key="12">
    <source>
        <dbReference type="PROSITE" id="PS50157"/>
    </source>
</evidence>
<dbReference type="PANTHER" id="PTHR23235">
    <property type="entry name" value="KRUEPPEL-LIKE TRANSCRIPTION FACTOR"/>
    <property type="match status" value="1"/>
</dbReference>
<dbReference type="Proteomes" id="UP000663891">
    <property type="component" value="Unassembled WGS sequence"/>
</dbReference>
<dbReference type="InterPro" id="IPR013087">
    <property type="entry name" value="Znf_C2H2_type"/>
</dbReference>
<evidence type="ECO:0000313" key="13">
    <source>
        <dbReference type="EMBL" id="CAF1132310.1"/>
    </source>
</evidence>
<dbReference type="Pfam" id="PF00096">
    <property type="entry name" value="zf-C2H2"/>
    <property type="match status" value="3"/>
</dbReference>
<reference evidence="13" key="1">
    <citation type="submission" date="2021-02" db="EMBL/GenBank/DDBJ databases">
        <authorList>
            <person name="Nowell W R."/>
        </authorList>
    </citation>
    <scope>NUCLEOTIDE SEQUENCE</scope>
</reference>
<keyword evidence="4 10" id="KW-0863">Zinc-finger</keyword>
<dbReference type="PROSITE" id="PS00028">
    <property type="entry name" value="ZINC_FINGER_C2H2_1"/>
    <property type="match status" value="3"/>
</dbReference>
<accession>A0A814REA2</accession>
<sequence>MIESGEDYGLNFPSSPKTPNTYSPELERLWRETSHLRADPSLILETPNVYEQAARLKKLGVVDHITQFDINGSQNVTDELSKTPSAMSFSSSSSTCSSDFSPPAHLVPLQMYHHHNRNHHNHQQHRHHHHHQLYSMTTSINEVSYQHPGSKMRSSPLIQSPTALLLCRKRLPLDNELINEELSATTTYESFMQKQQCQSACCCLYNDHTNSTLSCSNSINNHTEMIKTEPLQYSSDYSIDFGHQLYDETTLSTTSSDAYSSSLLIPVSLPMDDTKSSSSPSSSGLEYSLTSPIHINNNQNNMNDMWSPPVVSTGRKRSSTNTIKEPKAKRKNSQLSTNNTEGDTQRSNTMIHVCSHPGCGKTYNKSSHLRAHERTHSGIKPYSCAWPSCGWKFARSDELTRHYRKHTGVKPFACKFCDRAFARSDHLTLHMKRHL</sequence>
<feature type="region of interest" description="Disordered" evidence="11">
    <location>
        <begin position="1"/>
        <end position="22"/>
    </location>
</feature>
<dbReference type="FunFam" id="3.30.160.60:FF:000624">
    <property type="entry name" value="zinc finger protein 697"/>
    <property type="match status" value="1"/>
</dbReference>
<comment type="caution">
    <text evidence="13">The sequence shown here is derived from an EMBL/GenBank/DDBJ whole genome shotgun (WGS) entry which is preliminary data.</text>
</comment>
<evidence type="ECO:0000256" key="8">
    <source>
        <dbReference type="ARBA" id="ARBA00023163"/>
    </source>
</evidence>
<keyword evidence="7" id="KW-0238">DNA-binding</keyword>
<dbReference type="InterPro" id="IPR036236">
    <property type="entry name" value="Znf_C2H2_sf"/>
</dbReference>
<evidence type="ECO:0000313" key="14">
    <source>
        <dbReference type="Proteomes" id="UP000663891"/>
    </source>
</evidence>
<keyword evidence="8" id="KW-0804">Transcription</keyword>